<evidence type="ECO:0000256" key="15">
    <source>
        <dbReference type="ARBA" id="ARBA00023264"/>
    </source>
</evidence>
<comment type="pathway">
    <text evidence="3">Phospholipid metabolism; CDP-diacylglycerol biosynthesis; CDP-diacylglycerol from sn-glycerol 3-phosphate: step 2/3.</text>
</comment>
<reference evidence="21 22" key="1">
    <citation type="submission" date="2018-04" db="EMBL/GenBank/DDBJ databases">
        <title>Novel Campyloabacter and Helicobacter Species and Strains.</title>
        <authorList>
            <person name="Mannion A.J."/>
            <person name="Shen Z."/>
            <person name="Fox J.G."/>
        </authorList>
    </citation>
    <scope>NUCLEOTIDE SEQUENCE [LARGE SCALE GENOMIC DNA]</scope>
    <source>
        <strain evidence="21 22">MIT 12-6600</strain>
    </source>
</reference>
<keyword evidence="14 18" id="KW-0594">Phospholipid biosynthesis</keyword>
<feature type="domain" description="Phospholipid/glycerol acyltransferase" evidence="20">
    <location>
        <begin position="63"/>
        <end position="178"/>
    </location>
</feature>
<evidence type="ECO:0000259" key="20">
    <source>
        <dbReference type="SMART" id="SM00563"/>
    </source>
</evidence>
<evidence type="ECO:0000256" key="18">
    <source>
        <dbReference type="RuleBase" id="RU361267"/>
    </source>
</evidence>
<evidence type="ECO:0000256" key="7">
    <source>
        <dbReference type="ARBA" id="ARBA00016139"/>
    </source>
</evidence>
<dbReference type="EMBL" id="NXLT01000007">
    <property type="protein sequence ID" value="RDU66301.1"/>
    <property type="molecule type" value="Genomic_DNA"/>
</dbReference>
<feature type="transmembrane region" description="Helical" evidence="19">
    <location>
        <begin position="7"/>
        <end position="27"/>
    </location>
</feature>
<keyword evidence="22" id="KW-1185">Reference proteome</keyword>
<keyword evidence="13 19" id="KW-0472">Membrane</keyword>
<keyword evidence="19" id="KW-1133">Transmembrane helix</keyword>
<dbReference type="NCBIfam" id="TIGR00530">
    <property type="entry name" value="AGP_acyltrn"/>
    <property type="match status" value="1"/>
</dbReference>
<dbReference type="SUPFAM" id="SSF69593">
    <property type="entry name" value="Glycerol-3-phosphate (1)-acyltransferase"/>
    <property type="match status" value="1"/>
</dbReference>
<evidence type="ECO:0000256" key="3">
    <source>
        <dbReference type="ARBA" id="ARBA00004728"/>
    </source>
</evidence>
<sequence length="234" mass="27037">MLAKIKGLFATALIALYLPIIILQIYWTRHHQNGRKARLQCRYFYTLNGFRMDCIGEFDTSAQLIVLNHQSVNDIMFLEGFHPSNICWVAKKQLGEIPFYGLALTLPEMILIDREDKNGIIFLLKQAKEKLAQNRPIVIFPEGTRGRGNEKLLPFKPGAKILAQKLNLKIQPILLINTRKMYDTSPISSHTNKARMVILEAFTPDFNDPQWYEKLESLMQETYTKHYAQCNPNP</sequence>
<evidence type="ECO:0000256" key="11">
    <source>
        <dbReference type="ARBA" id="ARBA00022679"/>
    </source>
</evidence>
<dbReference type="UniPathway" id="UPA00557">
    <property type="reaction ID" value="UER00613"/>
</dbReference>
<dbReference type="GO" id="GO:0005886">
    <property type="term" value="C:plasma membrane"/>
    <property type="evidence" value="ECO:0007669"/>
    <property type="project" value="UniProtKB-SubCell"/>
</dbReference>
<dbReference type="Proteomes" id="UP000256514">
    <property type="component" value="Unassembled WGS sequence"/>
</dbReference>
<dbReference type="Pfam" id="PF01553">
    <property type="entry name" value="Acyltransferase"/>
    <property type="match status" value="1"/>
</dbReference>
<evidence type="ECO:0000256" key="10">
    <source>
        <dbReference type="ARBA" id="ARBA00022519"/>
    </source>
</evidence>
<dbReference type="GO" id="GO:0016024">
    <property type="term" value="P:CDP-diacylglycerol biosynthetic process"/>
    <property type="evidence" value="ECO:0007669"/>
    <property type="project" value="UniProtKB-UniPathway"/>
</dbReference>
<comment type="subcellular location">
    <subcellularLocation>
        <location evidence="2">Cell inner membrane</location>
        <topology evidence="2">Peripheral membrane protein</topology>
    </subcellularLocation>
</comment>
<dbReference type="AlphaFoldDB" id="A0A3D8INY9"/>
<keyword evidence="19" id="KW-0812">Transmembrane</keyword>
<evidence type="ECO:0000256" key="8">
    <source>
        <dbReference type="ARBA" id="ARBA00022475"/>
    </source>
</evidence>
<proteinExistence type="inferred from homology"/>
<dbReference type="PANTHER" id="PTHR10434">
    <property type="entry name" value="1-ACYL-SN-GLYCEROL-3-PHOSPHATE ACYLTRANSFERASE"/>
    <property type="match status" value="1"/>
</dbReference>
<dbReference type="PANTHER" id="PTHR10434:SF59">
    <property type="entry name" value="1-ACYL-SN-GLYCEROL-3-PHOSPHATE ACYLTRANSFERASE"/>
    <property type="match status" value="1"/>
</dbReference>
<dbReference type="SMART" id="SM00563">
    <property type="entry name" value="PlsC"/>
    <property type="match status" value="1"/>
</dbReference>
<evidence type="ECO:0000256" key="5">
    <source>
        <dbReference type="ARBA" id="ARBA00008655"/>
    </source>
</evidence>
<name>A0A3D8INY9_9HELI</name>
<dbReference type="GO" id="GO:0003841">
    <property type="term" value="F:1-acylglycerol-3-phosphate O-acyltransferase activity"/>
    <property type="evidence" value="ECO:0007669"/>
    <property type="project" value="UniProtKB-UniRule"/>
</dbReference>
<keyword evidence="9 18" id="KW-0444">Lipid biosynthesis</keyword>
<comment type="pathway">
    <text evidence="4">Lipid metabolism.</text>
</comment>
<comment type="function">
    <text evidence="17">Converts lysophosphatidic acid (LPA) into phosphatidic acid by incorporating acyl moiety at the 2 position.</text>
</comment>
<evidence type="ECO:0000256" key="2">
    <source>
        <dbReference type="ARBA" id="ARBA00004417"/>
    </source>
</evidence>
<dbReference type="InterPro" id="IPR004552">
    <property type="entry name" value="AGP_acyltrans"/>
</dbReference>
<organism evidence="21 22">
    <name type="scientific">Helicobacter equorum</name>
    <dbReference type="NCBI Taxonomy" id="361872"/>
    <lineage>
        <taxon>Bacteria</taxon>
        <taxon>Pseudomonadati</taxon>
        <taxon>Campylobacterota</taxon>
        <taxon>Epsilonproteobacteria</taxon>
        <taxon>Campylobacterales</taxon>
        <taxon>Helicobacteraceae</taxon>
        <taxon>Helicobacter</taxon>
    </lineage>
</organism>
<keyword evidence="8" id="KW-1003">Cell membrane</keyword>
<evidence type="ECO:0000256" key="17">
    <source>
        <dbReference type="ARBA" id="ARBA00037183"/>
    </source>
</evidence>
<comment type="domain">
    <text evidence="18">The HXXXXD motif is essential for acyltransferase activity and may constitute the binding site for the phosphate moiety of the glycerol-3-phosphate.</text>
</comment>
<dbReference type="EC" id="2.3.1.51" evidence="6 18"/>
<dbReference type="CDD" id="cd07989">
    <property type="entry name" value="LPLAT_AGPAT-like"/>
    <property type="match status" value="1"/>
</dbReference>
<dbReference type="RefSeq" id="WP_115571473.1">
    <property type="nucleotide sequence ID" value="NZ_NXLT01000007.1"/>
</dbReference>
<evidence type="ECO:0000256" key="16">
    <source>
        <dbReference type="ARBA" id="ARBA00023315"/>
    </source>
</evidence>
<evidence type="ECO:0000256" key="12">
    <source>
        <dbReference type="ARBA" id="ARBA00023098"/>
    </source>
</evidence>
<evidence type="ECO:0000256" key="1">
    <source>
        <dbReference type="ARBA" id="ARBA00001141"/>
    </source>
</evidence>
<dbReference type="InterPro" id="IPR002123">
    <property type="entry name" value="Plipid/glycerol_acylTrfase"/>
</dbReference>
<evidence type="ECO:0000313" key="22">
    <source>
        <dbReference type="Proteomes" id="UP000256514"/>
    </source>
</evidence>
<keyword evidence="12 18" id="KW-0443">Lipid metabolism</keyword>
<evidence type="ECO:0000256" key="4">
    <source>
        <dbReference type="ARBA" id="ARBA00005189"/>
    </source>
</evidence>
<accession>A0A3D8INY9</accession>
<evidence type="ECO:0000256" key="13">
    <source>
        <dbReference type="ARBA" id="ARBA00023136"/>
    </source>
</evidence>
<keyword evidence="10" id="KW-0997">Cell inner membrane</keyword>
<dbReference type="GO" id="GO:0006654">
    <property type="term" value="P:phosphatidic acid biosynthetic process"/>
    <property type="evidence" value="ECO:0007669"/>
    <property type="project" value="TreeGrafter"/>
</dbReference>
<comment type="similarity">
    <text evidence="5 18">Belongs to the 1-acyl-sn-glycerol-3-phosphate acyltransferase family.</text>
</comment>
<evidence type="ECO:0000256" key="14">
    <source>
        <dbReference type="ARBA" id="ARBA00023209"/>
    </source>
</evidence>
<comment type="caution">
    <text evidence="21">The sequence shown here is derived from an EMBL/GenBank/DDBJ whole genome shotgun (WGS) entry which is preliminary data.</text>
</comment>
<comment type="catalytic activity">
    <reaction evidence="1 18">
        <text>a 1-acyl-sn-glycero-3-phosphate + an acyl-CoA = a 1,2-diacyl-sn-glycero-3-phosphate + CoA</text>
        <dbReference type="Rhea" id="RHEA:19709"/>
        <dbReference type="ChEBI" id="CHEBI:57287"/>
        <dbReference type="ChEBI" id="CHEBI:57970"/>
        <dbReference type="ChEBI" id="CHEBI:58342"/>
        <dbReference type="ChEBI" id="CHEBI:58608"/>
        <dbReference type="EC" id="2.3.1.51"/>
    </reaction>
</comment>
<keyword evidence="16 18" id="KW-0012">Acyltransferase</keyword>
<dbReference type="OrthoDB" id="9809618at2"/>
<protein>
    <recommendedName>
        <fullName evidence="7 18">1-acyl-sn-glycerol-3-phosphate acyltransferase</fullName>
        <ecNumber evidence="6 18">2.3.1.51</ecNumber>
    </recommendedName>
</protein>
<gene>
    <name evidence="21" type="ORF">CQA54_07440</name>
</gene>
<evidence type="ECO:0000256" key="19">
    <source>
        <dbReference type="SAM" id="Phobius"/>
    </source>
</evidence>
<keyword evidence="15 18" id="KW-1208">Phospholipid metabolism</keyword>
<evidence type="ECO:0000256" key="9">
    <source>
        <dbReference type="ARBA" id="ARBA00022516"/>
    </source>
</evidence>
<evidence type="ECO:0000313" key="21">
    <source>
        <dbReference type="EMBL" id="RDU66301.1"/>
    </source>
</evidence>
<evidence type="ECO:0000256" key="6">
    <source>
        <dbReference type="ARBA" id="ARBA00013211"/>
    </source>
</evidence>
<keyword evidence="11 18" id="KW-0808">Transferase</keyword>